<comment type="cofactor">
    <cofactor evidence="1">
        <name>[4Fe-4S] cluster</name>
        <dbReference type="ChEBI" id="CHEBI:49883"/>
    </cofactor>
</comment>
<evidence type="ECO:0000256" key="6">
    <source>
        <dbReference type="ARBA" id="ARBA00044969"/>
    </source>
</evidence>
<dbReference type="Proteomes" id="UP001501195">
    <property type="component" value="Unassembled WGS sequence"/>
</dbReference>
<dbReference type="EC" id="5.6.2.3" evidence="6"/>
<evidence type="ECO:0000256" key="5">
    <source>
        <dbReference type="ARBA" id="ARBA00038058"/>
    </source>
</evidence>
<dbReference type="Pfam" id="PF13307">
    <property type="entry name" value="Helicase_C_2"/>
    <property type="match status" value="1"/>
</dbReference>
<keyword evidence="3" id="KW-0378">Hydrolase</keyword>
<dbReference type="EMBL" id="BAABIL010000384">
    <property type="protein sequence ID" value="GAA4984600.1"/>
    <property type="molecule type" value="Genomic_DNA"/>
</dbReference>
<evidence type="ECO:0000259" key="8">
    <source>
        <dbReference type="PROSITE" id="PS51193"/>
    </source>
</evidence>
<comment type="caution">
    <text evidence="9">The sequence shown here is derived from an EMBL/GenBank/DDBJ whole genome shotgun (WGS) entry which is preliminary data.</text>
</comment>
<dbReference type="InterPro" id="IPR011545">
    <property type="entry name" value="DEAD/DEAH_box_helicase_dom"/>
</dbReference>
<dbReference type="InterPro" id="IPR027417">
    <property type="entry name" value="P-loop_NTPase"/>
</dbReference>
<accession>A0ABP9I1S6</accession>
<evidence type="ECO:0000256" key="7">
    <source>
        <dbReference type="ARBA" id="ARBA00048954"/>
    </source>
</evidence>
<gene>
    <name evidence="9" type="ORF">GCM10023225_24540</name>
</gene>
<sequence length="669" mass="70232">MPPSSAPAPAPALDERTAQLLDLAVAAVGGSRRDGQLAMAAAVTDAVSTGRHLLVQAGTGTGKSLAYLVPAVAHAVATGRAVVVSTATLALQAQIDARDLPRVAAALAPALSREPTWQLLKGRANYVCRNKLDGGFGAEEAALFDLPDSGPQDAGRLGREVQRLREWAARTPTGDRDEIDPGVSDRAWRQVSVTARECLGPQRCPAAAECFSERTRARAREVDVVVTNHALTAIDAVEGRATLPEHDLLVVDEAHELADRVTAVGSKELSSASVHAATRRVRRGAGHVPAALEQAADALAEVLEQVPPGRVTHWSQGLLSAVGAVRDAARSTLSELKEQADAAGADEAPEARGGRHLARAAVSEVFDVAERLAEHAEHDVIWTSASELRGPALHVAPLSVAGLLREKVFAERTVVCTSATLAVGGSFDAVAGQFGLRRASDGRSSMPWRGLDVGSPFDYPSQGILYVARHLPPPGRDGTGEAVLAELSDLVAAAGGRTLGLFSSRRAAENAAAEVRRRTGLTVLCQGEDRLPRLVRRFEADPAVSLFGTMSLWQGVDVPGPSCQLVVIDRIPFPRPDDPLMSARAEAVTAAGGNGFMAVSVAHAGVRLAQGAGRLVRSGQDRGVVAVLDARLATARYGEFLRRSLPDFWPTTSPEVARSALQRLAASSS</sequence>
<evidence type="ECO:0000256" key="4">
    <source>
        <dbReference type="ARBA" id="ARBA00022840"/>
    </source>
</evidence>
<dbReference type="InterPro" id="IPR045028">
    <property type="entry name" value="DinG/Rad3-like"/>
</dbReference>
<dbReference type="InterPro" id="IPR014013">
    <property type="entry name" value="Helic_SF1/SF2_ATP-bd_DinG/Rad3"/>
</dbReference>
<evidence type="ECO:0000256" key="1">
    <source>
        <dbReference type="ARBA" id="ARBA00001966"/>
    </source>
</evidence>
<keyword evidence="2" id="KW-0547">Nucleotide-binding</keyword>
<protein>
    <recommendedName>
        <fullName evidence="6">DNA 5'-3' helicase</fullName>
        <ecNumber evidence="6">5.6.2.3</ecNumber>
    </recommendedName>
</protein>
<dbReference type="InterPro" id="IPR006555">
    <property type="entry name" value="ATP-dep_Helicase_C"/>
</dbReference>
<keyword evidence="9" id="KW-0347">Helicase</keyword>
<keyword evidence="4" id="KW-0067">ATP-binding</keyword>
<evidence type="ECO:0000256" key="3">
    <source>
        <dbReference type="ARBA" id="ARBA00022801"/>
    </source>
</evidence>
<proteinExistence type="inferred from homology"/>
<dbReference type="GO" id="GO:0004386">
    <property type="term" value="F:helicase activity"/>
    <property type="evidence" value="ECO:0007669"/>
    <property type="project" value="UniProtKB-KW"/>
</dbReference>
<dbReference type="Pfam" id="PF00270">
    <property type="entry name" value="DEAD"/>
    <property type="match status" value="1"/>
</dbReference>
<comment type="similarity">
    <text evidence="5">Belongs to the helicase family. DinG subfamily.</text>
</comment>
<dbReference type="PROSITE" id="PS51193">
    <property type="entry name" value="HELICASE_ATP_BIND_2"/>
    <property type="match status" value="1"/>
</dbReference>
<evidence type="ECO:0000256" key="2">
    <source>
        <dbReference type="ARBA" id="ARBA00022741"/>
    </source>
</evidence>
<dbReference type="PANTHER" id="PTHR11472">
    <property type="entry name" value="DNA REPAIR DEAD HELICASE RAD3/XP-D SUBFAMILY MEMBER"/>
    <property type="match status" value="1"/>
</dbReference>
<dbReference type="SMART" id="SM00491">
    <property type="entry name" value="HELICc2"/>
    <property type="match status" value="1"/>
</dbReference>
<dbReference type="SUPFAM" id="SSF52540">
    <property type="entry name" value="P-loop containing nucleoside triphosphate hydrolases"/>
    <property type="match status" value="1"/>
</dbReference>
<dbReference type="InterPro" id="IPR014001">
    <property type="entry name" value="Helicase_ATP-bd"/>
</dbReference>
<feature type="domain" description="Helicase ATP-binding" evidence="8">
    <location>
        <begin position="22"/>
        <end position="310"/>
    </location>
</feature>
<evidence type="ECO:0000313" key="10">
    <source>
        <dbReference type="Proteomes" id="UP001501195"/>
    </source>
</evidence>
<dbReference type="PANTHER" id="PTHR11472:SF34">
    <property type="entry name" value="REGULATOR OF TELOMERE ELONGATION HELICASE 1"/>
    <property type="match status" value="1"/>
</dbReference>
<dbReference type="SMART" id="SM00487">
    <property type="entry name" value="DEXDc"/>
    <property type="match status" value="1"/>
</dbReference>
<dbReference type="RefSeq" id="WP_345712878.1">
    <property type="nucleotide sequence ID" value="NZ_BAABIL010000384.1"/>
</dbReference>
<dbReference type="Gene3D" id="3.40.50.300">
    <property type="entry name" value="P-loop containing nucleotide triphosphate hydrolases"/>
    <property type="match status" value="2"/>
</dbReference>
<evidence type="ECO:0000313" key="9">
    <source>
        <dbReference type="EMBL" id="GAA4984600.1"/>
    </source>
</evidence>
<keyword evidence="10" id="KW-1185">Reference proteome</keyword>
<reference evidence="10" key="1">
    <citation type="journal article" date="2019" name="Int. J. Syst. Evol. Microbiol.">
        <title>The Global Catalogue of Microorganisms (GCM) 10K type strain sequencing project: providing services to taxonomists for standard genome sequencing and annotation.</title>
        <authorList>
            <consortium name="The Broad Institute Genomics Platform"/>
            <consortium name="The Broad Institute Genome Sequencing Center for Infectious Disease"/>
            <person name="Wu L."/>
            <person name="Ma J."/>
        </authorList>
    </citation>
    <scope>NUCLEOTIDE SEQUENCE [LARGE SCALE GENOMIC DNA]</scope>
    <source>
        <strain evidence="10">JCM 18126</strain>
    </source>
</reference>
<name>A0ABP9I1S6_9ACTN</name>
<comment type="catalytic activity">
    <reaction evidence="7">
        <text>ATP + H2O = ADP + phosphate + H(+)</text>
        <dbReference type="Rhea" id="RHEA:13065"/>
        <dbReference type="ChEBI" id="CHEBI:15377"/>
        <dbReference type="ChEBI" id="CHEBI:15378"/>
        <dbReference type="ChEBI" id="CHEBI:30616"/>
        <dbReference type="ChEBI" id="CHEBI:43474"/>
        <dbReference type="ChEBI" id="CHEBI:456216"/>
        <dbReference type="EC" id="5.6.2.3"/>
    </reaction>
</comment>
<organism evidence="9 10">
    <name type="scientific">Kineococcus glutinatus</name>
    <dbReference type="NCBI Taxonomy" id="1070872"/>
    <lineage>
        <taxon>Bacteria</taxon>
        <taxon>Bacillati</taxon>
        <taxon>Actinomycetota</taxon>
        <taxon>Actinomycetes</taxon>
        <taxon>Kineosporiales</taxon>
        <taxon>Kineosporiaceae</taxon>
        <taxon>Kineococcus</taxon>
    </lineage>
</organism>